<dbReference type="Proteomes" id="UP000095286">
    <property type="component" value="Unplaced"/>
</dbReference>
<evidence type="ECO:0000313" key="2">
    <source>
        <dbReference type="WBParaSite" id="RSKR_0000869700.1"/>
    </source>
</evidence>
<organism evidence="1 2">
    <name type="scientific">Rhabditophanes sp. KR3021</name>
    <dbReference type="NCBI Taxonomy" id="114890"/>
    <lineage>
        <taxon>Eukaryota</taxon>
        <taxon>Metazoa</taxon>
        <taxon>Ecdysozoa</taxon>
        <taxon>Nematoda</taxon>
        <taxon>Chromadorea</taxon>
        <taxon>Rhabditida</taxon>
        <taxon>Tylenchina</taxon>
        <taxon>Panagrolaimomorpha</taxon>
        <taxon>Strongyloidoidea</taxon>
        <taxon>Alloionematidae</taxon>
        <taxon>Rhabditophanes</taxon>
    </lineage>
</organism>
<sequence length="346" mass="39447">MGCSASLPCVYISQLFCPTKTEPNNIPLSNEGAASVCESPEGNEQRFPNFMNNPPELVVDIGTGIRRDATENQSLIFIFGGPGSLKGLLTQELATVFDFTTINIEEIIFNYLPNKVANTISTTIEIQQLLKRDKAIISLEWILSIITTKISTSKNQRFLIDMVPELTSILKSDAYNNADVEELLRQFERRYSVLFVLNLKIENEKSLLEGKKSTKRSDDIDGKELSAELNAFLKNVDEADKGLLEKRIEAFHRSSKPFVDYFRKTRRVIDIDLKVPNNPDVIPKVRQLITNFGLAHNVDQQPRVLLFFRDESQYMKIDIDYYRLIKIRLSDVCQDKDAPLVCFQNI</sequence>
<name>A0AC35U756_9BILA</name>
<proteinExistence type="predicted"/>
<reference evidence="2" key="1">
    <citation type="submission" date="2016-11" db="UniProtKB">
        <authorList>
            <consortium name="WormBaseParasite"/>
        </authorList>
    </citation>
    <scope>IDENTIFICATION</scope>
    <source>
        <strain evidence="2">KR3021</strain>
    </source>
</reference>
<accession>A0AC35U756</accession>
<protein>
    <submittedName>
        <fullName evidence="2">Adenylate kinase</fullName>
    </submittedName>
</protein>
<evidence type="ECO:0000313" key="1">
    <source>
        <dbReference type="Proteomes" id="UP000095286"/>
    </source>
</evidence>
<dbReference type="WBParaSite" id="RSKR_0000869700.1">
    <property type="protein sequence ID" value="RSKR_0000869700.1"/>
    <property type="gene ID" value="RSKR_0000869700"/>
</dbReference>